<evidence type="ECO:0000256" key="1">
    <source>
        <dbReference type="SAM" id="MobiDB-lite"/>
    </source>
</evidence>
<dbReference type="AlphaFoldDB" id="A0A1H7AGW6"/>
<protein>
    <submittedName>
        <fullName evidence="2">Uncharacterized protein</fullName>
    </submittedName>
</protein>
<accession>A0A1H7AGW6</accession>
<evidence type="ECO:0000313" key="2">
    <source>
        <dbReference type="EMBL" id="SEJ61312.1"/>
    </source>
</evidence>
<feature type="region of interest" description="Disordered" evidence="1">
    <location>
        <begin position="1"/>
        <end position="71"/>
    </location>
</feature>
<reference evidence="3" key="1">
    <citation type="submission" date="2016-10" db="EMBL/GenBank/DDBJ databases">
        <authorList>
            <person name="Varghese N."/>
        </authorList>
    </citation>
    <scope>NUCLEOTIDE SEQUENCE [LARGE SCALE GENOMIC DNA]</scope>
    <source>
        <strain evidence="3">DSM 24868</strain>
    </source>
</reference>
<name>A0A1H7AGW6_9MICO</name>
<dbReference type="EMBL" id="FNZI01000006">
    <property type="protein sequence ID" value="SEJ61312.1"/>
    <property type="molecule type" value="Genomic_DNA"/>
</dbReference>
<keyword evidence="3" id="KW-1185">Reference proteome</keyword>
<evidence type="ECO:0000313" key="3">
    <source>
        <dbReference type="Proteomes" id="UP000183315"/>
    </source>
</evidence>
<proteinExistence type="predicted"/>
<organism evidence="2 3">
    <name type="scientific">Demequina mangrovi</name>
    <dbReference type="NCBI Taxonomy" id="1043493"/>
    <lineage>
        <taxon>Bacteria</taxon>
        <taxon>Bacillati</taxon>
        <taxon>Actinomycetota</taxon>
        <taxon>Actinomycetes</taxon>
        <taxon>Micrococcales</taxon>
        <taxon>Demequinaceae</taxon>
        <taxon>Demequina</taxon>
    </lineage>
</organism>
<sequence length="71" mass="7235">MRGVEIAQTVGEEGEQAPALLPGDAGERRIVRGLGQNPSVGKMGRTSTAPVPTGSRFAHARASSSVSTSTT</sequence>
<dbReference type="Proteomes" id="UP000183315">
    <property type="component" value="Unassembled WGS sequence"/>
</dbReference>
<gene>
    <name evidence="2" type="ORF">SAMN05421637_2398</name>
</gene>